<comment type="caution">
    <text evidence="1">The sequence shown here is derived from an EMBL/GenBank/DDBJ whole genome shotgun (WGS) entry which is preliminary data.</text>
</comment>
<dbReference type="Proteomes" id="UP001555786">
    <property type="component" value="Unassembled WGS sequence"/>
</dbReference>
<keyword evidence="2" id="KW-1185">Reference proteome</keyword>
<reference evidence="1 2" key="1">
    <citation type="submission" date="2024-07" db="EMBL/GenBank/DDBJ databases">
        <title>Description of Labrys sedimenti sp. nov., isolated from a diclofenac-degrading enrichment culture.</title>
        <authorList>
            <person name="Tancsics A."/>
            <person name="Csepanyi A."/>
        </authorList>
    </citation>
    <scope>NUCLEOTIDE SEQUENCE [LARGE SCALE GENOMIC DNA]</scope>
    <source>
        <strain evidence="1 2">LMG 23578</strain>
    </source>
</reference>
<evidence type="ECO:0000313" key="1">
    <source>
        <dbReference type="EMBL" id="MEW9309929.1"/>
    </source>
</evidence>
<dbReference type="EMBL" id="JBFNQD010000019">
    <property type="protein sequence ID" value="MEW9309929.1"/>
    <property type="molecule type" value="Genomic_DNA"/>
</dbReference>
<gene>
    <name evidence="1" type="ORF">ABXS05_30575</name>
</gene>
<accession>A0ABV3PW72</accession>
<sequence length="134" mass="15572">MRRVLPDWVIPDDLEAIVTKQEEWISDRWAPIRLVVMGATIYHGRPIPLSWQIEFSPYGPEFDDANRRIAKSTGNKPDSYAWSELVLKTLQERAPEFVGQTHLEDTELATCVIWVESKAACKVLMELVWELIYR</sequence>
<evidence type="ECO:0008006" key="3">
    <source>
        <dbReference type="Google" id="ProtNLM"/>
    </source>
</evidence>
<name>A0ABV3PW72_9HYPH</name>
<protein>
    <recommendedName>
        <fullName evidence="3">DUF3168 domain-containing protein</fullName>
    </recommendedName>
</protein>
<evidence type="ECO:0000313" key="2">
    <source>
        <dbReference type="Proteomes" id="UP001555786"/>
    </source>
</evidence>
<organism evidence="1 2">
    <name type="scientific">Labrys neptuniae</name>
    <dbReference type="NCBI Taxonomy" id="376174"/>
    <lineage>
        <taxon>Bacteria</taxon>
        <taxon>Pseudomonadati</taxon>
        <taxon>Pseudomonadota</taxon>
        <taxon>Alphaproteobacteria</taxon>
        <taxon>Hyphomicrobiales</taxon>
        <taxon>Xanthobacteraceae</taxon>
        <taxon>Labrys</taxon>
    </lineage>
</organism>
<dbReference type="RefSeq" id="WP_149249033.1">
    <property type="nucleotide sequence ID" value="NZ_JBFNQD010000019.1"/>
</dbReference>
<proteinExistence type="predicted"/>